<sequence>MAPLRKRSVEFPFELEIPVLYSDVDSNQHVNNAIYARWATETIHAMDPAWLEGKYPSTINVVYKKEKAPGGIVRSKVRLEGTTSYHEIWDSEDNLLTLIELGWSDKDVSLGDYTDYDFAAVLRT</sequence>
<evidence type="ECO:0000259" key="1">
    <source>
        <dbReference type="Pfam" id="PF20791"/>
    </source>
</evidence>
<dbReference type="InterPro" id="IPR049427">
    <property type="entry name" value="Acyl-ACP_TE_C"/>
</dbReference>
<protein>
    <recommendedName>
        <fullName evidence="1">Acyl-ACP thioesterase-like C-terminal domain-containing protein</fullName>
    </recommendedName>
</protein>
<feature type="domain" description="Acyl-ACP thioesterase-like C-terminal" evidence="1">
    <location>
        <begin position="12"/>
        <end position="103"/>
    </location>
</feature>
<dbReference type="SUPFAM" id="SSF54637">
    <property type="entry name" value="Thioesterase/thiol ester dehydrase-isomerase"/>
    <property type="match status" value="1"/>
</dbReference>
<comment type="caution">
    <text evidence="2">The sequence shown here is derived from an EMBL/GenBank/DDBJ whole genome shotgun (WGS) entry which is preliminary data.</text>
</comment>
<organism evidence="2">
    <name type="scientific">bioreactor metagenome</name>
    <dbReference type="NCBI Taxonomy" id="1076179"/>
    <lineage>
        <taxon>unclassified sequences</taxon>
        <taxon>metagenomes</taxon>
        <taxon>ecological metagenomes</taxon>
    </lineage>
</organism>
<proteinExistence type="predicted"/>
<dbReference type="EMBL" id="VSSQ01101443">
    <property type="protein sequence ID" value="MPN43195.1"/>
    <property type="molecule type" value="Genomic_DNA"/>
</dbReference>
<evidence type="ECO:0000313" key="2">
    <source>
        <dbReference type="EMBL" id="MPN43195.1"/>
    </source>
</evidence>
<name>A0A645HVW3_9ZZZZ</name>
<gene>
    <name evidence="2" type="ORF">SDC9_190754</name>
</gene>
<dbReference type="AlphaFoldDB" id="A0A645HVW3"/>
<accession>A0A645HVW3</accession>
<reference evidence="2" key="1">
    <citation type="submission" date="2019-08" db="EMBL/GenBank/DDBJ databases">
        <authorList>
            <person name="Kucharzyk K."/>
            <person name="Murdoch R.W."/>
            <person name="Higgins S."/>
            <person name="Loffler F."/>
        </authorList>
    </citation>
    <scope>NUCLEOTIDE SEQUENCE</scope>
</reference>
<dbReference type="Gene3D" id="3.10.129.10">
    <property type="entry name" value="Hotdog Thioesterase"/>
    <property type="match status" value="1"/>
</dbReference>
<dbReference type="Pfam" id="PF20791">
    <property type="entry name" value="Acyl-ACP_TE_C"/>
    <property type="match status" value="1"/>
</dbReference>
<dbReference type="InterPro" id="IPR029069">
    <property type="entry name" value="HotDog_dom_sf"/>
</dbReference>